<evidence type="ECO:0000256" key="1">
    <source>
        <dbReference type="PROSITE-ProRule" id="PRU00339"/>
    </source>
</evidence>
<gene>
    <name evidence="2" type="ORF">JKP34_14955</name>
</gene>
<dbReference type="AlphaFoldDB" id="A0A937DK36"/>
<dbReference type="SUPFAM" id="SSF48452">
    <property type="entry name" value="TPR-like"/>
    <property type="match status" value="3"/>
</dbReference>
<dbReference type="SMART" id="SM00028">
    <property type="entry name" value="TPR"/>
    <property type="match status" value="9"/>
</dbReference>
<accession>A0A937DK36</accession>
<dbReference type="Pfam" id="PF13432">
    <property type="entry name" value="TPR_16"/>
    <property type="match status" value="1"/>
</dbReference>
<protein>
    <submittedName>
        <fullName evidence="2">Tetratricopeptide repeat protein</fullName>
    </submittedName>
</protein>
<keyword evidence="1" id="KW-0802">TPR repeat</keyword>
<dbReference type="EMBL" id="JAERQG010000004">
    <property type="protein sequence ID" value="MBL0766565.1"/>
    <property type="molecule type" value="Genomic_DNA"/>
</dbReference>
<feature type="repeat" description="TPR" evidence="1">
    <location>
        <begin position="49"/>
        <end position="82"/>
    </location>
</feature>
<dbReference type="InterPro" id="IPR019734">
    <property type="entry name" value="TPR_rpt"/>
</dbReference>
<feature type="repeat" description="TPR" evidence="1">
    <location>
        <begin position="499"/>
        <end position="532"/>
    </location>
</feature>
<evidence type="ECO:0000313" key="2">
    <source>
        <dbReference type="EMBL" id="MBL0766565.1"/>
    </source>
</evidence>
<dbReference type="PANTHER" id="PTHR12558:SF33">
    <property type="entry name" value="BLL7664 PROTEIN"/>
    <property type="match status" value="1"/>
</dbReference>
<evidence type="ECO:0000313" key="3">
    <source>
        <dbReference type="Proteomes" id="UP000642920"/>
    </source>
</evidence>
<dbReference type="Pfam" id="PF14559">
    <property type="entry name" value="TPR_19"/>
    <property type="match status" value="1"/>
</dbReference>
<comment type="caution">
    <text evidence="2">The sequence shown here is derived from an EMBL/GenBank/DDBJ whole genome shotgun (WGS) entry which is preliminary data.</text>
</comment>
<dbReference type="InterPro" id="IPR011990">
    <property type="entry name" value="TPR-like_helical_dom_sf"/>
</dbReference>
<sequence>MGRSITYFFTISLFAIGSIGSLFAQRPEPIQDEQMTPIIDSLELERTNVEFLITEGMHFLSIENQTKALNSFLKAHELMPENAAVNSKIAEIYQQSEEYDNALFYAVNANQQAPENHFYAALLANIQTETGDLSGAINTYEELYENSDDAPDDYLLELAALYIYNNQPSKALKTYDRIENRLGILEEVSIQKQKILLKQNKLKEAIAEGDKLVKAFPHVGNYAVDLAQIMISNDKADDAVEYLTNYLDENNNQPVAHLELAELLIQRNLYDQASIHLRKAFESEEISLQDKLNNFVPLVKQLNDREALIKELGKILVEVHAQNSNAYAANGDLYFSLDQKDSALFFYRKAVEFNASNMQLWQNILNLELEAKNYEKVANYAEEALTYFPNQPVIYLFGGTAYFSMKKYQQAINMWKQGKNMVFGNDQLKSTFSAQMADALHASKQYKEAFEAYEEAIKANPNNYFAINNYAYYSSLKKQNLERVKKLSKRMIEANPENATFLDTYGWVLFQMEEYDVAEKQLKKAAEINPSGTIVEHYGDVLFKLGNTKEALTQWQKAKEIGGASDRIDKKIQDKQFYE</sequence>
<name>A0A937DK36_9BACT</name>
<dbReference type="Pfam" id="PF13181">
    <property type="entry name" value="TPR_8"/>
    <property type="match status" value="2"/>
</dbReference>
<proteinExistence type="predicted"/>
<feature type="repeat" description="TPR" evidence="1">
    <location>
        <begin position="324"/>
        <end position="357"/>
    </location>
</feature>
<dbReference type="Proteomes" id="UP000642920">
    <property type="component" value="Unassembled WGS sequence"/>
</dbReference>
<dbReference type="PANTHER" id="PTHR12558">
    <property type="entry name" value="CELL DIVISION CYCLE 16,23,27"/>
    <property type="match status" value="1"/>
</dbReference>
<reference evidence="2" key="1">
    <citation type="submission" date="2021-01" db="EMBL/GenBank/DDBJ databases">
        <title>Marivirga sp. nov., isolated from intertidal surface sediments.</title>
        <authorList>
            <person name="Zhang M."/>
        </authorList>
    </citation>
    <scope>NUCLEOTIDE SEQUENCE</scope>
    <source>
        <strain evidence="2">SM1354</strain>
    </source>
</reference>
<dbReference type="RefSeq" id="WP_201923253.1">
    <property type="nucleotide sequence ID" value="NZ_JAERQG010000004.1"/>
</dbReference>
<organism evidence="2 3">
    <name type="scientific">Marivirga atlantica</name>
    <dbReference type="NCBI Taxonomy" id="1548457"/>
    <lineage>
        <taxon>Bacteria</taxon>
        <taxon>Pseudomonadati</taxon>
        <taxon>Bacteroidota</taxon>
        <taxon>Cytophagia</taxon>
        <taxon>Cytophagales</taxon>
        <taxon>Marivirgaceae</taxon>
        <taxon>Marivirga</taxon>
    </lineage>
</organism>
<keyword evidence="3" id="KW-1185">Reference proteome</keyword>
<dbReference type="Gene3D" id="1.25.40.10">
    <property type="entry name" value="Tetratricopeptide repeat domain"/>
    <property type="match status" value="4"/>
</dbReference>
<dbReference type="PROSITE" id="PS50005">
    <property type="entry name" value="TPR"/>
    <property type="match status" value="4"/>
</dbReference>
<feature type="repeat" description="TPR" evidence="1">
    <location>
        <begin position="430"/>
        <end position="463"/>
    </location>
</feature>